<evidence type="ECO:0000313" key="13">
    <source>
        <dbReference type="Proteomes" id="UP001497525"/>
    </source>
</evidence>
<evidence type="ECO:0000256" key="6">
    <source>
        <dbReference type="ARBA" id="ARBA00039449"/>
    </source>
</evidence>
<dbReference type="PIRSF" id="PIRSF016958">
    <property type="entry name" value="DUF858_MeTrfase_lik"/>
    <property type="match status" value="1"/>
</dbReference>
<dbReference type="Gene3D" id="3.40.50.150">
    <property type="entry name" value="Vaccinia Virus protein VP39"/>
    <property type="match status" value="1"/>
</dbReference>
<dbReference type="PANTHER" id="PTHR12753">
    <property type="entry name" value="AD-003 - RELATED"/>
    <property type="match status" value="1"/>
</dbReference>
<evidence type="ECO:0000256" key="5">
    <source>
        <dbReference type="ARBA" id="ARBA00039112"/>
    </source>
</evidence>
<keyword evidence="4 11" id="KW-0949">S-adenosyl-L-methionine</keyword>
<evidence type="ECO:0000313" key="12">
    <source>
        <dbReference type="EMBL" id="CAL5140486.1"/>
    </source>
</evidence>
<evidence type="ECO:0000256" key="9">
    <source>
        <dbReference type="ARBA" id="ARBA00047885"/>
    </source>
</evidence>
<evidence type="ECO:0000256" key="3">
    <source>
        <dbReference type="ARBA" id="ARBA00022679"/>
    </source>
</evidence>
<keyword evidence="3" id="KW-0808">Transferase</keyword>
<dbReference type="SUPFAM" id="SSF53335">
    <property type="entry name" value="S-adenosyl-L-methionine-dependent methyltransferases"/>
    <property type="match status" value="1"/>
</dbReference>
<feature type="binding site" evidence="11">
    <location>
        <begin position="95"/>
        <end position="97"/>
    </location>
    <ligand>
        <name>S-adenosyl-L-methionine</name>
        <dbReference type="ChEBI" id="CHEBI:59789"/>
    </ligand>
</feature>
<dbReference type="GO" id="GO:0071885">
    <property type="term" value="F:N-terminal protein N-methyltransferase activity"/>
    <property type="evidence" value="ECO:0007669"/>
    <property type="project" value="UniProtKB-EC"/>
</dbReference>
<dbReference type="PANTHER" id="PTHR12753:SF0">
    <property type="entry name" value="ALPHA N-TERMINAL PROTEIN METHYLTRANSFERASE 1"/>
    <property type="match status" value="1"/>
</dbReference>
<evidence type="ECO:0000256" key="11">
    <source>
        <dbReference type="PIRSR" id="PIRSR016958-1"/>
    </source>
</evidence>
<sequence>MTSSKRPSTRKITPSEPPPTFYTKAKDYWCHVPATIDGMLGGYSSLNVPDIEDSNIFLDEFGPSTTAYAIDCGAGIGRVTKQLLIPRFNLVDMVELTQSFLDQTEEYIGAEDMANVGERFCVGLQDFTPPRGRYDLVWIQWVLGHLADITLVSFLKRCARALSPGGVIVVKENVTADASEDPEDPNDDVVFDSSDSSFTRSKFAFLTAFKKAHLKVTGERLQRNFPASLYPVYMFALRPDDSATDGDGDALEEIEKDVF</sequence>
<accession>A0AAV2TTT7</accession>
<feature type="binding site" evidence="11">
    <location>
        <begin position="124"/>
        <end position="125"/>
    </location>
    <ligand>
        <name>S-adenosyl-L-methionine</name>
        <dbReference type="ChEBI" id="CHEBI:59789"/>
    </ligand>
</feature>
<evidence type="ECO:0000256" key="4">
    <source>
        <dbReference type="ARBA" id="ARBA00022691"/>
    </source>
</evidence>
<dbReference type="AlphaFoldDB" id="A0AAV2TTT7"/>
<feature type="binding site" evidence="11">
    <location>
        <position position="73"/>
    </location>
    <ligand>
        <name>S-adenosyl-L-methionine</name>
        <dbReference type="ChEBI" id="CHEBI:59789"/>
    </ligand>
</feature>
<proteinExistence type="inferred from homology"/>
<dbReference type="GO" id="GO:0032259">
    <property type="term" value="P:methylation"/>
    <property type="evidence" value="ECO:0007669"/>
    <property type="project" value="UniProtKB-KW"/>
</dbReference>
<protein>
    <recommendedName>
        <fullName evidence="6">Alpha N-terminal protein methyltransferase 1</fullName>
        <ecNumber evidence="5">2.1.1.244</ecNumber>
    </recommendedName>
    <alternativeName>
        <fullName evidence="7">X-Pro-Lys N-terminal protein methyltransferase 1</fullName>
    </alternativeName>
</protein>
<evidence type="ECO:0000256" key="1">
    <source>
        <dbReference type="ARBA" id="ARBA00009059"/>
    </source>
</evidence>
<name>A0AAV2TTT7_CALDB</name>
<comment type="catalytic activity">
    <reaction evidence="9">
        <text>N-terminal L-prolyl-L-prolyl-L-lysyl-[protein] + 2 S-adenosyl-L-methionine = N-terminal N,N-dimethyl-L-prolyl-L-prolyl-L-lysyl-[protein] + 2 S-adenosyl-L-homocysteine + 2 H(+)</text>
        <dbReference type="Rhea" id="RHEA:54736"/>
        <dbReference type="Rhea" id="RHEA-COMP:13787"/>
        <dbReference type="Rhea" id="RHEA-COMP:13974"/>
        <dbReference type="ChEBI" id="CHEBI:15378"/>
        <dbReference type="ChEBI" id="CHEBI:57856"/>
        <dbReference type="ChEBI" id="CHEBI:59789"/>
        <dbReference type="ChEBI" id="CHEBI:138059"/>
        <dbReference type="ChEBI" id="CHEBI:138318"/>
        <dbReference type="EC" id="2.1.1.244"/>
    </reaction>
</comment>
<comment type="caution">
    <text evidence="12">The sequence shown here is derived from an EMBL/GenBank/DDBJ whole genome shotgun (WGS) entry which is preliminary data.</text>
</comment>
<feature type="binding site" evidence="11">
    <location>
        <position position="78"/>
    </location>
    <ligand>
        <name>S-adenosyl-L-methionine</name>
        <dbReference type="ChEBI" id="CHEBI:59789"/>
    </ligand>
</feature>
<evidence type="ECO:0000256" key="10">
    <source>
        <dbReference type="ARBA" id="ARBA00048167"/>
    </source>
</evidence>
<evidence type="ECO:0000256" key="7">
    <source>
        <dbReference type="ARBA" id="ARBA00043129"/>
    </source>
</evidence>
<comment type="catalytic activity">
    <reaction evidence="8">
        <text>N-terminal L-seryl-L-prolyl-L-lysyl-[protein] + 3 S-adenosyl-L-methionine = N-terminal N,N,N-trimethyl-L-seryl-L-prolyl-L-lysyl-[protein] + 3 S-adenosyl-L-homocysteine + 3 H(+)</text>
        <dbReference type="Rhea" id="RHEA:54724"/>
        <dbReference type="Rhea" id="RHEA-COMP:13789"/>
        <dbReference type="Rhea" id="RHEA-COMP:13973"/>
        <dbReference type="ChEBI" id="CHEBI:15378"/>
        <dbReference type="ChEBI" id="CHEBI:57856"/>
        <dbReference type="ChEBI" id="CHEBI:59789"/>
        <dbReference type="ChEBI" id="CHEBI:138061"/>
        <dbReference type="ChEBI" id="CHEBI:138317"/>
        <dbReference type="EC" id="2.1.1.244"/>
    </reaction>
</comment>
<dbReference type="Pfam" id="PF05891">
    <property type="entry name" value="Methyltransf_PK"/>
    <property type="match status" value="1"/>
</dbReference>
<evidence type="ECO:0000256" key="8">
    <source>
        <dbReference type="ARBA" id="ARBA00047306"/>
    </source>
</evidence>
<dbReference type="GO" id="GO:0005737">
    <property type="term" value="C:cytoplasm"/>
    <property type="evidence" value="ECO:0007669"/>
    <property type="project" value="TreeGrafter"/>
</dbReference>
<dbReference type="CDD" id="cd02440">
    <property type="entry name" value="AdoMet_MTases"/>
    <property type="match status" value="1"/>
</dbReference>
<feature type="binding site" evidence="11">
    <location>
        <position position="140"/>
    </location>
    <ligand>
        <name>S-adenosyl-L-methionine</name>
        <dbReference type="ChEBI" id="CHEBI:59789"/>
    </ligand>
</feature>
<comment type="catalytic activity">
    <reaction evidence="10">
        <text>N-terminal L-alanyl-L-prolyl-L-lysyl-[protein] + 3 S-adenosyl-L-methionine = N-terminal N,N,N-trimethyl-L-alanyl-L-prolyl-L-lysyl-[protein] + 3 S-adenosyl-L-homocysteine + 3 H(+)</text>
        <dbReference type="Rhea" id="RHEA:54712"/>
        <dbReference type="Rhea" id="RHEA-COMP:13785"/>
        <dbReference type="Rhea" id="RHEA-COMP:13971"/>
        <dbReference type="ChEBI" id="CHEBI:15378"/>
        <dbReference type="ChEBI" id="CHEBI:57856"/>
        <dbReference type="ChEBI" id="CHEBI:59789"/>
        <dbReference type="ChEBI" id="CHEBI:138057"/>
        <dbReference type="ChEBI" id="CHEBI:138315"/>
        <dbReference type="EC" id="2.1.1.244"/>
    </reaction>
</comment>
<reference evidence="12" key="1">
    <citation type="submission" date="2024-06" db="EMBL/GenBank/DDBJ databases">
        <authorList>
            <person name="Liu X."/>
            <person name="Lenzi L."/>
            <person name="Haldenby T S."/>
            <person name="Uol C."/>
        </authorList>
    </citation>
    <scope>NUCLEOTIDE SEQUENCE</scope>
</reference>
<keyword evidence="2" id="KW-0489">Methyltransferase</keyword>
<dbReference type="InterPro" id="IPR029063">
    <property type="entry name" value="SAM-dependent_MTases_sf"/>
</dbReference>
<dbReference type="InterPro" id="IPR008576">
    <property type="entry name" value="MeTrfase_NTM1"/>
</dbReference>
<dbReference type="EC" id="2.1.1.244" evidence="5"/>
<organism evidence="12 13">
    <name type="scientific">Calicophoron daubneyi</name>
    <name type="common">Rumen fluke</name>
    <name type="synonym">Paramphistomum daubneyi</name>
    <dbReference type="NCBI Taxonomy" id="300641"/>
    <lineage>
        <taxon>Eukaryota</taxon>
        <taxon>Metazoa</taxon>
        <taxon>Spiralia</taxon>
        <taxon>Lophotrochozoa</taxon>
        <taxon>Platyhelminthes</taxon>
        <taxon>Trematoda</taxon>
        <taxon>Digenea</taxon>
        <taxon>Plagiorchiida</taxon>
        <taxon>Pronocephalata</taxon>
        <taxon>Paramphistomoidea</taxon>
        <taxon>Paramphistomidae</taxon>
        <taxon>Calicophoron</taxon>
    </lineage>
</organism>
<dbReference type="FunFam" id="3.40.50.150:FF:000025">
    <property type="entry name" value="N-terminal Xaa-Pro-Lys N-methyltransferase 1"/>
    <property type="match status" value="1"/>
</dbReference>
<dbReference type="Proteomes" id="UP001497525">
    <property type="component" value="Unassembled WGS sequence"/>
</dbReference>
<comment type="similarity">
    <text evidence="1">Belongs to the methyltransferase superfamily. NTM1 family.</text>
</comment>
<gene>
    <name evidence="12" type="ORF">CDAUBV1_LOCUS15802</name>
</gene>
<dbReference type="EMBL" id="CAXLJL010000723">
    <property type="protein sequence ID" value="CAL5140486.1"/>
    <property type="molecule type" value="Genomic_DNA"/>
</dbReference>
<evidence type="ECO:0000256" key="2">
    <source>
        <dbReference type="ARBA" id="ARBA00022603"/>
    </source>
</evidence>